<evidence type="ECO:0000256" key="3">
    <source>
        <dbReference type="ARBA" id="ARBA00023125"/>
    </source>
</evidence>
<dbReference type="SUPFAM" id="SSF47413">
    <property type="entry name" value="lambda repressor-like DNA-binding domains"/>
    <property type="match status" value="1"/>
</dbReference>
<dbReference type="GO" id="GO:0003700">
    <property type="term" value="F:DNA-binding transcription factor activity"/>
    <property type="evidence" value="ECO:0007669"/>
    <property type="project" value="TreeGrafter"/>
</dbReference>
<keyword evidence="2" id="KW-0805">Transcription regulation</keyword>
<keyword evidence="1" id="KW-0678">Repressor</keyword>
<dbReference type="GO" id="GO:0000976">
    <property type="term" value="F:transcription cis-regulatory region binding"/>
    <property type="evidence" value="ECO:0007669"/>
    <property type="project" value="TreeGrafter"/>
</dbReference>
<sequence length="337" mass="36635">MTRSRVSMQDIATRLGVSVKTVSGALHNPSIRMSDETRHRIRALANELGYVPNLVARGMRQGTLPIVGMVAEGVITQPFATEIVRSFDNVLRLGGLRLIVSNLRGRDDVEAEVAELKRLTPQRIVYASMYHRTVTLPASLTDTIALMVNCREASDAVPALVPAERAAGRMVTAHLLSRGRRRIAFLNLPGLVAASLRESGFRDAHGEAGLQPNETWLRPATAELYSDRAPSLVGSHIADWFAGAGERPDAILCGNDRVALETYNALRRAGLDVPDDVAVASFDNQVEIAARLDPPLTTMALPHREMGRLAGEMLSGQRALPATVEEVPFRLVERASV</sequence>
<proteinExistence type="predicted"/>
<evidence type="ECO:0000256" key="2">
    <source>
        <dbReference type="ARBA" id="ARBA00023015"/>
    </source>
</evidence>
<dbReference type="SMART" id="SM00354">
    <property type="entry name" value="HTH_LACI"/>
    <property type="match status" value="1"/>
</dbReference>
<dbReference type="Proteomes" id="UP000078272">
    <property type="component" value="Unassembled WGS sequence"/>
</dbReference>
<dbReference type="InterPro" id="IPR010982">
    <property type="entry name" value="Lambda_DNA-bd_dom_sf"/>
</dbReference>
<name>A0A175RAY5_9HYPH</name>
<dbReference type="RefSeq" id="WP_058634458.1">
    <property type="nucleotide sequence ID" value="NZ_LDPZ01000015.1"/>
</dbReference>
<dbReference type="CDD" id="cd06288">
    <property type="entry name" value="PBP1_sucrose_transcription_regulator"/>
    <property type="match status" value="1"/>
</dbReference>
<dbReference type="CDD" id="cd01392">
    <property type="entry name" value="HTH_LacI"/>
    <property type="match status" value="1"/>
</dbReference>
<evidence type="ECO:0000259" key="5">
    <source>
        <dbReference type="PROSITE" id="PS50932"/>
    </source>
</evidence>
<feature type="domain" description="HTH lacI-type" evidence="5">
    <location>
        <begin position="6"/>
        <end position="61"/>
    </location>
</feature>
<comment type="caution">
    <text evidence="6">The sequence shown here is derived from an EMBL/GenBank/DDBJ whole genome shotgun (WGS) entry which is preliminary data.</text>
</comment>
<dbReference type="AlphaFoldDB" id="A0A175RAY5"/>
<reference evidence="6 7" key="1">
    <citation type="journal article" date="2016" name="Front. Microbiol.">
        <title>Genomic Resource of Rice Seed Associated Bacteria.</title>
        <authorList>
            <person name="Midha S."/>
            <person name="Bansal K."/>
            <person name="Sharma S."/>
            <person name="Kumar N."/>
            <person name="Patil P.P."/>
            <person name="Chaudhry V."/>
            <person name="Patil P.B."/>
        </authorList>
    </citation>
    <scope>NUCLEOTIDE SEQUENCE [LARGE SCALE GENOMIC DNA]</scope>
    <source>
        <strain evidence="6 7">NS226</strain>
    </source>
</reference>
<dbReference type="PROSITE" id="PS50932">
    <property type="entry name" value="HTH_LACI_2"/>
    <property type="match status" value="1"/>
</dbReference>
<organism evidence="6 7">
    <name type="scientific">Aureimonas ureilytica</name>
    <dbReference type="NCBI Taxonomy" id="401562"/>
    <lineage>
        <taxon>Bacteria</taxon>
        <taxon>Pseudomonadati</taxon>
        <taxon>Pseudomonadota</taxon>
        <taxon>Alphaproteobacteria</taxon>
        <taxon>Hyphomicrobiales</taxon>
        <taxon>Aurantimonadaceae</taxon>
        <taxon>Aureimonas</taxon>
    </lineage>
</organism>
<evidence type="ECO:0000256" key="1">
    <source>
        <dbReference type="ARBA" id="ARBA00022491"/>
    </source>
</evidence>
<dbReference type="InterPro" id="IPR046335">
    <property type="entry name" value="LacI/GalR-like_sensor"/>
</dbReference>
<dbReference type="Pfam" id="PF13377">
    <property type="entry name" value="Peripla_BP_3"/>
    <property type="match status" value="1"/>
</dbReference>
<keyword evidence="4" id="KW-0804">Transcription</keyword>
<keyword evidence="3" id="KW-0238">DNA-binding</keyword>
<evidence type="ECO:0000256" key="4">
    <source>
        <dbReference type="ARBA" id="ARBA00023163"/>
    </source>
</evidence>
<dbReference type="PATRIC" id="fig|401562.3.peg.844"/>
<accession>A0A175RAY5</accession>
<dbReference type="Gene3D" id="1.10.260.40">
    <property type="entry name" value="lambda repressor-like DNA-binding domains"/>
    <property type="match status" value="1"/>
</dbReference>
<gene>
    <name evidence="6" type="ORF">NS226_07600</name>
</gene>
<dbReference type="SUPFAM" id="SSF53822">
    <property type="entry name" value="Periplasmic binding protein-like I"/>
    <property type="match status" value="1"/>
</dbReference>
<dbReference type="InterPro" id="IPR000843">
    <property type="entry name" value="HTH_LacI"/>
</dbReference>
<dbReference type="Pfam" id="PF00356">
    <property type="entry name" value="LacI"/>
    <property type="match status" value="1"/>
</dbReference>
<dbReference type="OrthoDB" id="7170131at2"/>
<dbReference type="STRING" id="401562.NS365_03100"/>
<dbReference type="PANTHER" id="PTHR30146">
    <property type="entry name" value="LACI-RELATED TRANSCRIPTIONAL REPRESSOR"/>
    <property type="match status" value="1"/>
</dbReference>
<evidence type="ECO:0000313" key="7">
    <source>
        <dbReference type="Proteomes" id="UP000078272"/>
    </source>
</evidence>
<dbReference type="Gene3D" id="3.40.50.2300">
    <property type="match status" value="2"/>
</dbReference>
<dbReference type="PANTHER" id="PTHR30146:SF148">
    <property type="entry name" value="HTH-TYPE TRANSCRIPTIONAL REPRESSOR PURR-RELATED"/>
    <property type="match status" value="1"/>
</dbReference>
<dbReference type="InterPro" id="IPR028082">
    <property type="entry name" value="Peripla_BP_I"/>
</dbReference>
<protein>
    <submittedName>
        <fullName evidence="6">LacI family transcriptional regulator</fullName>
    </submittedName>
</protein>
<evidence type="ECO:0000313" key="6">
    <source>
        <dbReference type="EMBL" id="KTQ96439.1"/>
    </source>
</evidence>
<dbReference type="EMBL" id="LDPZ01000015">
    <property type="protein sequence ID" value="KTQ96439.1"/>
    <property type="molecule type" value="Genomic_DNA"/>
</dbReference>